<dbReference type="PANTHER" id="PTHR13016:SF0">
    <property type="entry name" value="AMME SYNDROME CANDIDATE GENE 1 PROTEIN"/>
    <property type="match status" value="1"/>
</dbReference>
<dbReference type="FunCoup" id="B7FZV1">
    <property type="interactions" value="419"/>
</dbReference>
<dbReference type="STRING" id="556484.B7FZV1"/>
<dbReference type="Gene3D" id="3.30.700.20">
    <property type="entry name" value="Hypothetical protein ph0010, domain 1"/>
    <property type="match status" value="1"/>
</dbReference>
<reference evidence="3" key="2">
    <citation type="submission" date="2008-08" db="EMBL/GenBank/DDBJ databases">
        <authorList>
            <consortium name="Diatom Consortium"/>
            <person name="Grigoriev I."/>
            <person name="Grimwood J."/>
            <person name="Kuo A."/>
            <person name="Otillar R.P."/>
            <person name="Salamov A."/>
            <person name="Detter J.C."/>
            <person name="Lindquist E."/>
            <person name="Shapiro H."/>
            <person name="Lucas S."/>
            <person name="Glavina del Rio T."/>
            <person name="Pitluck S."/>
            <person name="Rokhsar D."/>
            <person name="Bowler C."/>
        </authorList>
    </citation>
    <scope>GENOME REANNOTATION</scope>
    <source>
        <strain evidence="3">CCAP 1055/1</strain>
    </source>
</reference>
<sequence>MCLYCFDVLLQELKACKLRGWNSPPTSTPAFVGALSDDRVECPIFVTWQKRRARRNRYAGGDETDTYELRGCIGSLTPKPLVQSVAEYALFSALRDRRFNAVTLDEIPDLCVSVSLLVCYEECETCLDWTVGVHGIIISWTDELRNREYSATYLPDVAEEQGWDQATSVTSLIRKSGFRGEVTKDLLSQIKCTRYQSSKHSLSFDEYLHE</sequence>
<dbReference type="InterPro" id="IPR002733">
    <property type="entry name" value="AMMECR1_domain"/>
</dbReference>
<accession>B7FZV1</accession>
<dbReference type="KEGG" id="pti:PHATRDRAFT_27534"/>
<protein>
    <recommendedName>
        <fullName evidence="1">AMMECR1 domain-containing protein</fullName>
    </recommendedName>
</protein>
<keyword evidence="3" id="KW-1185">Reference proteome</keyword>
<dbReference type="Pfam" id="PF01871">
    <property type="entry name" value="AMMECR1"/>
    <property type="match status" value="1"/>
</dbReference>
<dbReference type="eggNOG" id="KOG3274">
    <property type="taxonomic scope" value="Eukaryota"/>
</dbReference>
<feature type="non-terminal residue" evidence="2">
    <location>
        <position position="210"/>
    </location>
</feature>
<dbReference type="PaxDb" id="2850-Phatr27534"/>
<evidence type="ECO:0000313" key="2">
    <source>
        <dbReference type="EMBL" id="EEC47970.1"/>
    </source>
</evidence>
<dbReference type="PROSITE" id="PS51112">
    <property type="entry name" value="AMMECR1"/>
    <property type="match status" value="1"/>
</dbReference>
<dbReference type="EMBL" id="CM000612">
    <property type="protein sequence ID" value="EEC47970.1"/>
    <property type="molecule type" value="Genomic_DNA"/>
</dbReference>
<dbReference type="HOGENOM" id="CLU_052828_1_0_1"/>
<reference evidence="2 3" key="1">
    <citation type="journal article" date="2008" name="Nature">
        <title>The Phaeodactylum genome reveals the evolutionary history of diatom genomes.</title>
        <authorList>
            <person name="Bowler C."/>
            <person name="Allen A.E."/>
            <person name="Badger J.H."/>
            <person name="Grimwood J."/>
            <person name="Jabbari K."/>
            <person name="Kuo A."/>
            <person name="Maheswari U."/>
            <person name="Martens C."/>
            <person name="Maumus F."/>
            <person name="Otillar R.P."/>
            <person name="Rayko E."/>
            <person name="Salamov A."/>
            <person name="Vandepoele K."/>
            <person name="Beszteri B."/>
            <person name="Gruber A."/>
            <person name="Heijde M."/>
            <person name="Katinka M."/>
            <person name="Mock T."/>
            <person name="Valentin K."/>
            <person name="Verret F."/>
            <person name="Berges J.A."/>
            <person name="Brownlee C."/>
            <person name="Cadoret J.P."/>
            <person name="Chiovitti A."/>
            <person name="Choi C.J."/>
            <person name="Coesel S."/>
            <person name="De Martino A."/>
            <person name="Detter J.C."/>
            <person name="Durkin C."/>
            <person name="Falciatore A."/>
            <person name="Fournet J."/>
            <person name="Haruta M."/>
            <person name="Huysman M.J."/>
            <person name="Jenkins B.D."/>
            <person name="Jiroutova K."/>
            <person name="Jorgensen R.E."/>
            <person name="Joubert Y."/>
            <person name="Kaplan A."/>
            <person name="Kroger N."/>
            <person name="Kroth P.G."/>
            <person name="La Roche J."/>
            <person name="Lindquist E."/>
            <person name="Lommer M."/>
            <person name="Martin-Jezequel V."/>
            <person name="Lopez P.J."/>
            <person name="Lucas S."/>
            <person name="Mangogna M."/>
            <person name="McGinnis K."/>
            <person name="Medlin L.K."/>
            <person name="Montsant A."/>
            <person name="Oudot-Le Secq M.P."/>
            <person name="Napoli C."/>
            <person name="Obornik M."/>
            <person name="Parker M.S."/>
            <person name="Petit J.L."/>
            <person name="Porcel B.M."/>
            <person name="Poulsen N."/>
            <person name="Robison M."/>
            <person name="Rychlewski L."/>
            <person name="Rynearson T.A."/>
            <person name="Schmutz J."/>
            <person name="Shapiro H."/>
            <person name="Siaut M."/>
            <person name="Stanley M."/>
            <person name="Sussman M.R."/>
            <person name="Taylor A.R."/>
            <person name="Vardi A."/>
            <person name="von Dassow P."/>
            <person name="Vyverman W."/>
            <person name="Willis A."/>
            <person name="Wyrwicz L.S."/>
            <person name="Rokhsar D.S."/>
            <person name="Weissenbach J."/>
            <person name="Armbrust E.V."/>
            <person name="Green B.R."/>
            <person name="Van de Peer Y."/>
            <person name="Grigoriev I.V."/>
        </authorList>
    </citation>
    <scope>NUCLEOTIDE SEQUENCE [LARGE SCALE GENOMIC DNA]</scope>
    <source>
        <strain evidence="2 3">CCAP 1055/1</strain>
    </source>
</reference>
<dbReference type="InParanoid" id="B7FZV1"/>
<dbReference type="InterPro" id="IPR023473">
    <property type="entry name" value="AMMECR1"/>
</dbReference>
<dbReference type="OrthoDB" id="24630at2759"/>
<name>B7FZV1_PHATC</name>
<dbReference type="NCBIfam" id="TIGR00296">
    <property type="entry name" value="TIGR00296 family protein"/>
    <property type="match status" value="1"/>
</dbReference>
<dbReference type="RefSeq" id="XP_002180562.1">
    <property type="nucleotide sequence ID" value="XM_002180526.1"/>
</dbReference>
<evidence type="ECO:0000259" key="1">
    <source>
        <dbReference type="PROSITE" id="PS51112"/>
    </source>
</evidence>
<dbReference type="AlphaFoldDB" id="B7FZV1"/>
<evidence type="ECO:0000313" key="3">
    <source>
        <dbReference type="Proteomes" id="UP000000759"/>
    </source>
</evidence>
<dbReference type="PANTHER" id="PTHR13016">
    <property type="entry name" value="AMMECR1 HOMOLOG"/>
    <property type="match status" value="1"/>
</dbReference>
<proteinExistence type="predicted"/>
<feature type="domain" description="AMMECR1" evidence="1">
    <location>
        <begin position="1"/>
        <end position="210"/>
    </location>
</feature>
<gene>
    <name evidence="2" type="ORF">PHATRDRAFT_27534</name>
</gene>
<dbReference type="SUPFAM" id="SSF143447">
    <property type="entry name" value="AMMECR1-like"/>
    <property type="match status" value="1"/>
</dbReference>
<organism evidence="2 3">
    <name type="scientific">Phaeodactylum tricornutum (strain CCAP 1055/1)</name>
    <dbReference type="NCBI Taxonomy" id="556484"/>
    <lineage>
        <taxon>Eukaryota</taxon>
        <taxon>Sar</taxon>
        <taxon>Stramenopiles</taxon>
        <taxon>Ochrophyta</taxon>
        <taxon>Bacillariophyta</taxon>
        <taxon>Bacillariophyceae</taxon>
        <taxon>Bacillariophycidae</taxon>
        <taxon>Naviculales</taxon>
        <taxon>Phaeodactylaceae</taxon>
        <taxon>Phaeodactylum</taxon>
    </lineage>
</organism>
<dbReference type="Proteomes" id="UP000000759">
    <property type="component" value="Chromosome 9"/>
</dbReference>
<dbReference type="GeneID" id="7201409"/>
<dbReference type="InterPro" id="IPR027485">
    <property type="entry name" value="AMMECR1_N"/>
</dbReference>
<dbReference type="InterPro" id="IPR036071">
    <property type="entry name" value="AMMECR1_dom_sf"/>
</dbReference>